<dbReference type="Proteomes" id="UP000236724">
    <property type="component" value="Unassembled WGS sequence"/>
</dbReference>
<organism evidence="2 3">
    <name type="scientific">Candidatus Venteria ishoeyi</name>
    <dbReference type="NCBI Taxonomy" id="1899563"/>
    <lineage>
        <taxon>Bacteria</taxon>
        <taxon>Pseudomonadati</taxon>
        <taxon>Pseudomonadota</taxon>
        <taxon>Gammaproteobacteria</taxon>
        <taxon>Thiotrichales</taxon>
        <taxon>Thiotrichaceae</taxon>
        <taxon>Venteria</taxon>
    </lineage>
</organism>
<evidence type="ECO:0000313" key="3">
    <source>
        <dbReference type="Proteomes" id="UP000236724"/>
    </source>
</evidence>
<evidence type="ECO:0000313" key="2">
    <source>
        <dbReference type="EMBL" id="SEH07796.1"/>
    </source>
</evidence>
<name>A0A1H6FF49_9GAMM</name>
<keyword evidence="3" id="KW-1185">Reference proteome</keyword>
<accession>A0A1H6FF49</accession>
<sequence length="91" mass="10128">MSKGALRELMNLFHLSPARSRLAYRRWRNNLEKTHPGAVDNPACTVQRGNHHPTGRTGIHALYHPSTSRSTARLDKGADAKSRRAGKTDTV</sequence>
<dbReference type="EMBL" id="FMSV02000540">
    <property type="protein sequence ID" value="SEH07796.1"/>
    <property type="molecule type" value="Genomic_DNA"/>
</dbReference>
<feature type="region of interest" description="Disordered" evidence="1">
    <location>
        <begin position="38"/>
        <end position="91"/>
    </location>
</feature>
<feature type="compositionally biased region" description="Basic and acidic residues" evidence="1">
    <location>
        <begin position="72"/>
        <end position="91"/>
    </location>
</feature>
<protein>
    <submittedName>
        <fullName evidence="2">Uncharacterized protein</fullName>
    </submittedName>
</protein>
<proteinExistence type="predicted"/>
<gene>
    <name evidence="2" type="ORF">MBHS_03681</name>
</gene>
<reference evidence="2 3" key="1">
    <citation type="submission" date="2016-10" db="EMBL/GenBank/DDBJ databases">
        <authorList>
            <person name="de Groot N.N."/>
        </authorList>
    </citation>
    <scope>NUCLEOTIDE SEQUENCE [LARGE SCALE GENOMIC DNA]</scope>
    <source>
        <strain evidence="2">MBHS1</strain>
    </source>
</reference>
<dbReference type="AlphaFoldDB" id="A0A1H6FF49"/>
<evidence type="ECO:0000256" key="1">
    <source>
        <dbReference type="SAM" id="MobiDB-lite"/>
    </source>
</evidence>